<feature type="transmembrane region" description="Helical" evidence="1">
    <location>
        <begin position="37"/>
        <end position="56"/>
    </location>
</feature>
<keyword evidence="1" id="KW-0472">Membrane</keyword>
<name>A0A6L3V209_9BACI</name>
<evidence type="ECO:0000313" key="2">
    <source>
        <dbReference type="EMBL" id="KAB2329973.1"/>
    </source>
</evidence>
<dbReference type="RefSeq" id="WP_151536787.1">
    <property type="nucleotide sequence ID" value="NZ_WBOS01000016.1"/>
</dbReference>
<feature type="transmembrane region" description="Helical" evidence="1">
    <location>
        <begin position="6"/>
        <end position="25"/>
    </location>
</feature>
<protein>
    <submittedName>
        <fullName evidence="2">Uncharacterized protein</fullName>
    </submittedName>
</protein>
<organism evidence="2 3">
    <name type="scientific">Cytobacillus depressus</name>
    <dbReference type="NCBI Taxonomy" id="1602942"/>
    <lineage>
        <taxon>Bacteria</taxon>
        <taxon>Bacillati</taxon>
        <taxon>Bacillota</taxon>
        <taxon>Bacilli</taxon>
        <taxon>Bacillales</taxon>
        <taxon>Bacillaceae</taxon>
        <taxon>Cytobacillus</taxon>
    </lineage>
</organism>
<accession>A0A6L3V209</accession>
<dbReference type="EMBL" id="WBOS01000016">
    <property type="protein sequence ID" value="KAB2329973.1"/>
    <property type="molecule type" value="Genomic_DNA"/>
</dbReference>
<dbReference type="Proteomes" id="UP000481030">
    <property type="component" value="Unassembled WGS sequence"/>
</dbReference>
<keyword evidence="1" id="KW-0812">Transmembrane</keyword>
<gene>
    <name evidence="2" type="ORF">F7731_21155</name>
</gene>
<reference evidence="2 3" key="1">
    <citation type="journal article" date="2016" name="Antonie Van Leeuwenhoek">
        <title>Bacillus depressus sp. nov., isolated from soil of a sunflower field.</title>
        <authorList>
            <person name="Wei X."/>
            <person name="Xin D."/>
            <person name="Xin Y."/>
            <person name="Zhang H."/>
            <person name="Wang T."/>
            <person name="Zhang J."/>
        </authorList>
    </citation>
    <scope>NUCLEOTIDE SEQUENCE [LARGE SCALE GENOMIC DNA]</scope>
    <source>
        <strain evidence="2 3">BZ1</strain>
    </source>
</reference>
<dbReference type="OrthoDB" id="2842789at2"/>
<evidence type="ECO:0000256" key="1">
    <source>
        <dbReference type="SAM" id="Phobius"/>
    </source>
</evidence>
<keyword evidence="1" id="KW-1133">Transmembrane helix</keyword>
<comment type="caution">
    <text evidence="2">The sequence shown here is derived from an EMBL/GenBank/DDBJ whole genome shotgun (WGS) entry which is preliminary data.</text>
</comment>
<proteinExistence type="predicted"/>
<keyword evidence="3" id="KW-1185">Reference proteome</keyword>
<evidence type="ECO:0000313" key="3">
    <source>
        <dbReference type="Proteomes" id="UP000481030"/>
    </source>
</evidence>
<dbReference type="AlphaFoldDB" id="A0A6L3V209"/>
<sequence length="225" mass="25359">MNVMITLLPIAGTIILAMIVVSMIAKGKMITVKVTHWLLIIYVGFLLLSMLFVSVVKKDDITSREKVEDLNEAHDIIYNALNEGKLDQLESRHLISEKTFDYVNNTLNIGITGNDDRIFVERKADDDGKIEARVYTDGLIVGGYDFTDKIIPVQFRLTEDTLDVMHPEHQIIDISVVRKEFTINQFTGQTAINDVSGDARLVVYLKIPKSLQLNGPSADFLYIND</sequence>